<comment type="caution">
    <text evidence="2">The sequence shown here is derived from an EMBL/GenBank/DDBJ whole genome shotgun (WGS) entry which is preliminary data.</text>
</comment>
<evidence type="ECO:0000313" key="3">
    <source>
        <dbReference type="Proteomes" id="UP000236291"/>
    </source>
</evidence>
<gene>
    <name evidence="2" type="ORF">L195_g033390</name>
</gene>
<reference evidence="2 3" key="2">
    <citation type="journal article" date="2017" name="Front. Plant Sci.">
        <title>Gene Classification and Mining of Molecular Markers Useful in Red Clover (Trifolium pratense) Breeding.</title>
        <authorList>
            <person name="Istvanek J."/>
            <person name="Dluhosova J."/>
            <person name="Dluhos P."/>
            <person name="Patkova L."/>
            <person name="Nedelnik J."/>
            <person name="Repkova J."/>
        </authorList>
    </citation>
    <scope>NUCLEOTIDE SEQUENCE [LARGE SCALE GENOMIC DNA]</scope>
    <source>
        <strain evidence="3">cv. Tatra</strain>
        <tissue evidence="2">Young leaves</tissue>
    </source>
</reference>
<sequence length="247" mass="27583">MGSRFALLNTENMTETESTEIGGEAFNAIMGNSMQSISHNDTREKSGSKSTNEKNFSSKATNEKIKGATISNKSQKINATRANFKDKKGVMHGKKSDTLAEKLVPKEIESFISNHCNAMKQNDKVAGKITMDHKEAGPHQNATPIIMEHAQITEPVKIDPVHMNYHRDPGLKESKFFHGPMFKDRRPELDEPFLMQPKNNGGRSMEMEVFVDAKENGDSSSEEWDMDGMVEGANQYHEKMKGNGEVC</sequence>
<dbReference type="AlphaFoldDB" id="A0A2K3LFV4"/>
<evidence type="ECO:0000256" key="1">
    <source>
        <dbReference type="SAM" id="MobiDB-lite"/>
    </source>
</evidence>
<reference evidence="2 3" key="1">
    <citation type="journal article" date="2014" name="Am. J. Bot.">
        <title>Genome assembly and annotation for red clover (Trifolium pratense; Fabaceae).</title>
        <authorList>
            <person name="Istvanek J."/>
            <person name="Jaros M."/>
            <person name="Krenek A."/>
            <person name="Repkova J."/>
        </authorList>
    </citation>
    <scope>NUCLEOTIDE SEQUENCE [LARGE SCALE GENOMIC DNA]</scope>
    <source>
        <strain evidence="3">cv. Tatra</strain>
        <tissue evidence="2">Young leaves</tissue>
    </source>
</reference>
<dbReference type="EMBL" id="ASHM01032344">
    <property type="protein sequence ID" value="PNX77423.1"/>
    <property type="molecule type" value="Genomic_DNA"/>
</dbReference>
<dbReference type="Proteomes" id="UP000236291">
    <property type="component" value="Unassembled WGS sequence"/>
</dbReference>
<proteinExistence type="predicted"/>
<accession>A0A2K3LFV4</accession>
<feature type="region of interest" description="Disordered" evidence="1">
    <location>
        <begin position="33"/>
        <end position="69"/>
    </location>
</feature>
<name>A0A2K3LFV4_TRIPR</name>
<evidence type="ECO:0000313" key="2">
    <source>
        <dbReference type="EMBL" id="PNX77423.1"/>
    </source>
</evidence>
<protein>
    <submittedName>
        <fullName evidence="2">Uncharacterized protein</fullName>
    </submittedName>
</protein>
<organism evidence="2 3">
    <name type="scientific">Trifolium pratense</name>
    <name type="common">Red clover</name>
    <dbReference type="NCBI Taxonomy" id="57577"/>
    <lineage>
        <taxon>Eukaryota</taxon>
        <taxon>Viridiplantae</taxon>
        <taxon>Streptophyta</taxon>
        <taxon>Embryophyta</taxon>
        <taxon>Tracheophyta</taxon>
        <taxon>Spermatophyta</taxon>
        <taxon>Magnoliopsida</taxon>
        <taxon>eudicotyledons</taxon>
        <taxon>Gunneridae</taxon>
        <taxon>Pentapetalae</taxon>
        <taxon>rosids</taxon>
        <taxon>fabids</taxon>
        <taxon>Fabales</taxon>
        <taxon>Fabaceae</taxon>
        <taxon>Papilionoideae</taxon>
        <taxon>50 kb inversion clade</taxon>
        <taxon>NPAAA clade</taxon>
        <taxon>Hologalegina</taxon>
        <taxon>IRL clade</taxon>
        <taxon>Trifolieae</taxon>
        <taxon>Trifolium</taxon>
    </lineage>
</organism>
<feature type="compositionally biased region" description="Polar residues" evidence="1">
    <location>
        <begin position="48"/>
        <end position="60"/>
    </location>
</feature>